<gene>
    <name evidence="1" type="ORF">GSMUA_157970.1</name>
</gene>
<proteinExistence type="predicted"/>
<dbReference type="EMBL" id="HG996471">
    <property type="protein sequence ID" value="CAG1846002.1"/>
    <property type="molecule type" value="Genomic_DNA"/>
</dbReference>
<name>A0A8D7AAN4_MUSAM</name>
<feature type="non-terminal residue" evidence="1">
    <location>
        <position position="224"/>
    </location>
</feature>
<evidence type="ECO:0000313" key="1">
    <source>
        <dbReference type="EMBL" id="CAG1846002.1"/>
    </source>
</evidence>
<protein>
    <submittedName>
        <fullName evidence="1">(wild Malaysian banana) hypothetical protein</fullName>
    </submittedName>
</protein>
<organism evidence="1">
    <name type="scientific">Musa acuminata subsp. malaccensis</name>
    <name type="common">Wild banana</name>
    <name type="synonym">Musa malaccensis</name>
    <dbReference type="NCBI Taxonomy" id="214687"/>
    <lineage>
        <taxon>Eukaryota</taxon>
        <taxon>Viridiplantae</taxon>
        <taxon>Streptophyta</taxon>
        <taxon>Embryophyta</taxon>
        <taxon>Tracheophyta</taxon>
        <taxon>Spermatophyta</taxon>
        <taxon>Magnoliopsida</taxon>
        <taxon>Liliopsida</taxon>
        <taxon>Zingiberales</taxon>
        <taxon>Musaceae</taxon>
        <taxon>Musa</taxon>
    </lineage>
</organism>
<feature type="non-terminal residue" evidence="1">
    <location>
        <position position="1"/>
    </location>
</feature>
<reference evidence="1" key="1">
    <citation type="submission" date="2021-03" db="EMBL/GenBank/DDBJ databases">
        <authorList>
            <consortium name="Genoscope - CEA"/>
            <person name="William W."/>
        </authorList>
    </citation>
    <scope>NUCLEOTIDE SEQUENCE</scope>
    <source>
        <strain evidence="1">Doubled-haploid Pahang</strain>
    </source>
</reference>
<dbReference type="AlphaFoldDB" id="A0A8D7AAN4"/>
<accession>A0A8D7AAN4</accession>
<sequence length="224" mass="24634">SKWQGRVELLAQGEIGEVEQSVLGPRAMVLGVLAEVLEPPEVAAAQRLTQQHEQPVDVALLRGHDRLHAVRQPAGLAVRERRMHPRRRRSVVHEVLPRHDEACNLLELGLQVVPDHPAHLAVLALRLAVDLRDADGAQVAERVNGSAARGGPREGRRYDAGLAASLRCRRWSCTSKRLNRSRRGGSDGEGTGQGGRLAKCKGKFTDGILYIRMALWLLHPSGFH</sequence>